<name>A0A1M5S683_9FIRM</name>
<keyword evidence="2" id="KW-0808">Transferase</keyword>
<keyword evidence="2" id="KW-0489">Methyltransferase</keyword>
<evidence type="ECO:0000313" key="2">
    <source>
        <dbReference type="EMBL" id="SHH33950.1"/>
    </source>
</evidence>
<dbReference type="InterPro" id="IPR029063">
    <property type="entry name" value="SAM-dependent_MTases_sf"/>
</dbReference>
<evidence type="ECO:0000313" key="3">
    <source>
        <dbReference type="Proteomes" id="UP000242520"/>
    </source>
</evidence>
<feature type="domain" description="Methyltransferase type 12" evidence="1">
    <location>
        <begin position="76"/>
        <end position="174"/>
    </location>
</feature>
<dbReference type="STRING" id="1123350.SAMN02744040_01646"/>
<dbReference type="Proteomes" id="UP000242520">
    <property type="component" value="Unassembled WGS sequence"/>
</dbReference>
<organism evidence="2 3">
    <name type="scientific">Tepidibacter thalassicus DSM 15285</name>
    <dbReference type="NCBI Taxonomy" id="1123350"/>
    <lineage>
        <taxon>Bacteria</taxon>
        <taxon>Bacillati</taxon>
        <taxon>Bacillota</taxon>
        <taxon>Clostridia</taxon>
        <taxon>Peptostreptococcales</taxon>
        <taxon>Peptostreptococcaceae</taxon>
        <taxon>Tepidibacter</taxon>
    </lineage>
</organism>
<sequence>MCELIGNVKLNLKFYKGKDYYSDGDIEDEILEMVKKYDKYDELIYKDNRWAVLYHLSKLRENIIEWYPFKENSEVLEIGSGCGAITGVLCDKSGKVTCIELSKKRSTINAYRNRYRDNLEIIVGNLNDVKLDKKFDYITLIGVLEYSRYYTNTTSPCEDFLKNIKKFLKEDGKLIIAIENKFGLKYWAGCREDHTGNFFDSLENYTGTKDVITFSKEELKNILNTVGFKNLDFYYPMPDYKFPSQIFSDNRLPGVGELRNLVINYDQDRLLLFDEGLVYDNIIENGKFDFFANSFLVFCGL</sequence>
<reference evidence="3" key="1">
    <citation type="submission" date="2016-11" db="EMBL/GenBank/DDBJ databases">
        <authorList>
            <person name="Varghese N."/>
            <person name="Submissions S."/>
        </authorList>
    </citation>
    <scope>NUCLEOTIDE SEQUENCE [LARGE SCALE GENOMIC DNA]</scope>
    <source>
        <strain evidence="3">DSM 15285</strain>
    </source>
</reference>
<accession>A0A1M5S683</accession>
<dbReference type="CDD" id="cd02440">
    <property type="entry name" value="AdoMet_MTases"/>
    <property type="match status" value="1"/>
</dbReference>
<dbReference type="EMBL" id="FQXH01000017">
    <property type="protein sequence ID" value="SHH33950.1"/>
    <property type="molecule type" value="Genomic_DNA"/>
</dbReference>
<dbReference type="Gene3D" id="3.40.50.150">
    <property type="entry name" value="Vaccinia Virus protein VP39"/>
    <property type="match status" value="1"/>
</dbReference>
<keyword evidence="3" id="KW-1185">Reference proteome</keyword>
<dbReference type="RefSeq" id="WP_072725433.1">
    <property type="nucleotide sequence ID" value="NZ_FQXH01000017.1"/>
</dbReference>
<dbReference type="GO" id="GO:0008168">
    <property type="term" value="F:methyltransferase activity"/>
    <property type="evidence" value="ECO:0007669"/>
    <property type="project" value="UniProtKB-KW"/>
</dbReference>
<dbReference type="InterPro" id="IPR013217">
    <property type="entry name" value="Methyltransf_12"/>
</dbReference>
<gene>
    <name evidence="2" type="ORF">SAMN02744040_01646</name>
</gene>
<dbReference type="AlphaFoldDB" id="A0A1M5S683"/>
<dbReference type="Pfam" id="PF08242">
    <property type="entry name" value="Methyltransf_12"/>
    <property type="match status" value="1"/>
</dbReference>
<protein>
    <submittedName>
        <fullName evidence="2">Methyltransferase domain-containing protein</fullName>
    </submittedName>
</protein>
<dbReference type="PANTHER" id="PTHR43861">
    <property type="entry name" value="TRANS-ACONITATE 2-METHYLTRANSFERASE-RELATED"/>
    <property type="match status" value="1"/>
</dbReference>
<dbReference type="OrthoDB" id="525353at2"/>
<proteinExistence type="predicted"/>
<evidence type="ECO:0000259" key="1">
    <source>
        <dbReference type="Pfam" id="PF08242"/>
    </source>
</evidence>
<dbReference type="GO" id="GO:0032259">
    <property type="term" value="P:methylation"/>
    <property type="evidence" value="ECO:0007669"/>
    <property type="project" value="UniProtKB-KW"/>
</dbReference>
<dbReference type="SUPFAM" id="SSF53335">
    <property type="entry name" value="S-adenosyl-L-methionine-dependent methyltransferases"/>
    <property type="match status" value="1"/>
</dbReference>